<dbReference type="EMBL" id="SNZG01000040">
    <property type="protein sequence ID" value="TDR34355.1"/>
    <property type="molecule type" value="Genomic_DNA"/>
</dbReference>
<name>A0A8B4QCV6_9BACL</name>
<comment type="caution">
    <text evidence="1">The sequence shown here is derived from an EMBL/GenBank/DDBJ whole genome shotgun (WGS) entry which is preliminary data.</text>
</comment>
<reference evidence="2 4" key="2">
    <citation type="submission" date="2019-03" db="EMBL/GenBank/DDBJ databases">
        <title>Genomic Encyclopedia of Type Strains, Phase IV (KMG-IV): sequencing the most valuable type-strain genomes for metagenomic binning, comparative biology and taxonomic classification.</title>
        <authorList>
            <person name="Goeker M."/>
        </authorList>
    </citation>
    <scope>NUCLEOTIDE SEQUENCE [LARGE SCALE GENOMIC DNA]</scope>
    <source>
        <strain evidence="2 4">DSM 20580</strain>
    </source>
</reference>
<dbReference type="Proteomes" id="UP000294641">
    <property type="component" value="Unassembled WGS sequence"/>
</dbReference>
<keyword evidence="4" id="KW-1185">Reference proteome</keyword>
<evidence type="ECO:0000313" key="2">
    <source>
        <dbReference type="EMBL" id="TDR34355.1"/>
    </source>
</evidence>
<dbReference type="AlphaFoldDB" id="A0A8B4QCV6"/>
<accession>A0A8B4QCV6</accession>
<dbReference type="EMBL" id="UGNP01000001">
    <property type="protein sequence ID" value="STX10547.1"/>
    <property type="molecule type" value="Genomic_DNA"/>
</dbReference>
<dbReference type="Proteomes" id="UP000254330">
    <property type="component" value="Unassembled WGS sequence"/>
</dbReference>
<gene>
    <name evidence="2" type="ORF">DFR61_14010</name>
    <name evidence="1" type="ORF">NCTC10597_02294</name>
</gene>
<protein>
    <submittedName>
        <fullName evidence="1">Uncharacterized protein</fullName>
    </submittedName>
</protein>
<dbReference type="RefSeq" id="WP_115329399.1">
    <property type="nucleotide sequence ID" value="NZ_SNZG01000040.1"/>
</dbReference>
<sequence length="146" mass="16549">MKKLVSLLMVLTLTIGTLVSFNPKEVQAKSFEEKRALFCGKDFHYILSSGDKDSKVEAGDTFTLDFKCNGTATSYSAYINVYHPNIPWLDGYDYGSKEFTKKKITNSKSIIAVMLKLFSHLKMQRGKNLEFIVMGVSQFTVRNLLK</sequence>
<evidence type="ECO:0000313" key="4">
    <source>
        <dbReference type="Proteomes" id="UP000294641"/>
    </source>
</evidence>
<evidence type="ECO:0000313" key="1">
    <source>
        <dbReference type="EMBL" id="STX10547.1"/>
    </source>
</evidence>
<evidence type="ECO:0000313" key="3">
    <source>
        <dbReference type="Proteomes" id="UP000254330"/>
    </source>
</evidence>
<reference evidence="1 3" key="1">
    <citation type="submission" date="2018-06" db="EMBL/GenBank/DDBJ databases">
        <authorList>
            <consortium name="Pathogen Informatics"/>
            <person name="Doyle S."/>
        </authorList>
    </citation>
    <scope>NUCLEOTIDE SEQUENCE [LARGE SCALE GENOMIC DNA]</scope>
    <source>
        <strain evidence="1 3">NCTC10597</strain>
    </source>
</reference>
<proteinExistence type="predicted"/>
<organism evidence="1 3">
    <name type="scientific">Kurthia zopfii</name>
    <dbReference type="NCBI Taxonomy" id="1650"/>
    <lineage>
        <taxon>Bacteria</taxon>
        <taxon>Bacillati</taxon>
        <taxon>Bacillota</taxon>
        <taxon>Bacilli</taxon>
        <taxon>Bacillales</taxon>
        <taxon>Caryophanaceae</taxon>
        <taxon>Kurthia</taxon>
    </lineage>
</organism>